<reference evidence="1" key="1">
    <citation type="submission" date="2022-01" db="EMBL/GenBank/DDBJ databases">
        <title>Antribacter sp. nov., isolated from Guizhou of China.</title>
        <authorList>
            <person name="Chengliang C."/>
            <person name="Ya Z."/>
        </authorList>
    </citation>
    <scope>NUCLEOTIDE SEQUENCE</scope>
    <source>
        <strain evidence="1">KLBMP 9083</strain>
    </source>
</reference>
<organism evidence="1 2">
    <name type="scientific">Antribacter soli</name>
    <dbReference type="NCBI Taxonomy" id="2910976"/>
    <lineage>
        <taxon>Bacteria</taxon>
        <taxon>Bacillati</taxon>
        <taxon>Actinomycetota</taxon>
        <taxon>Actinomycetes</taxon>
        <taxon>Micrococcales</taxon>
        <taxon>Promicromonosporaceae</taxon>
        <taxon>Antribacter</taxon>
    </lineage>
</organism>
<comment type="caution">
    <text evidence="1">The sequence shown here is derived from an EMBL/GenBank/DDBJ whole genome shotgun (WGS) entry which is preliminary data.</text>
</comment>
<dbReference type="EMBL" id="JAKGSG010000039">
    <property type="protein sequence ID" value="MCF4122129.1"/>
    <property type="molecule type" value="Genomic_DNA"/>
</dbReference>
<name>A0AA41UCJ6_9MICO</name>
<dbReference type="AlphaFoldDB" id="A0AA41UCJ6"/>
<dbReference type="RefSeq" id="WP_236089928.1">
    <property type="nucleotide sequence ID" value="NZ_JAKGSG010000039.1"/>
</dbReference>
<evidence type="ECO:0000313" key="1">
    <source>
        <dbReference type="EMBL" id="MCF4122129.1"/>
    </source>
</evidence>
<keyword evidence="2" id="KW-1185">Reference proteome</keyword>
<dbReference type="Proteomes" id="UP001165405">
    <property type="component" value="Unassembled WGS sequence"/>
</dbReference>
<evidence type="ECO:0000313" key="2">
    <source>
        <dbReference type="Proteomes" id="UP001165405"/>
    </source>
</evidence>
<sequence>MFAMPKVAVARWVLDRLAVEHAQNAQVGLRVIMEAWVRQGPDTDQAIGAAYGSNLGDTSEERDTAQMMIEEAAAAIGGREWHT</sequence>
<proteinExistence type="predicted"/>
<protein>
    <submittedName>
        <fullName evidence="1">Uncharacterized protein</fullName>
    </submittedName>
</protein>
<accession>A0AA41UCJ6</accession>
<gene>
    <name evidence="1" type="ORF">L1785_14195</name>
</gene>